<sequence length="437" mass="50490">FADILLFKFDEQIVQQAAIALIKKDVIPFCYRVLDVMLGFWNSYTEEKSGPSGILTVRTSATLPDFSPFFLKQYVREHFLDIFESYQQLITEMALRLPYQLLMLICGSKENYRMVRDVNTCGFHIRAVLLLYKRFLSPSASTSSISPSPPNYSFLNEMVQHLKTCIEIASSRIGSWQQYCAQNLDYEKFQFSRAAAQTIAEFMFAPSKLPLMTKFLKRFLLECNTSERRWQTHYLMQSIFDLVQPETKTEIYQLFWNKLWPEAIHYGRKSIQLVDLLGHFSTILPNAVDVMKLATLKMDALFTTTCHIIKLISSHEIFKIILKISDIRRTKMVKKINVYYSNKTVASAVELKVRLVLLHQWSLAKRCDIAHGQTEVRVEFAVPFVACNLKLEYADFYDTTPSISESLHCPRCTASVQPNPGICSNCGENVYQCHKCR</sequence>
<evidence type="ECO:0000313" key="2">
    <source>
        <dbReference type="Proteomes" id="UP000270296"/>
    </source>
</evidence>
<gene>
    <name evidence="1" type="ORF">SBAD_LOCUS8022</name>
</gene>
<keyword evidence="2" id="KW-1185">Reference proteome</keyword>
<dbReference type="WBParaSite" id="SBAD_0000832101-mRNA-1">
    <property type="protein sequence ID" value="SBAD_0000832101-mRNA-1"/>
    <property type="gene ID" value="SBAD_0000832101"/>
</dbReference>
<proteinExistence type="predicted"/>
<dbReference type="PANTHER" id="PTHR21725">
    <property type="entry name" value="E3 UBIQUITIN-PROTEIN LIGASE UBR4"/>
    <property type="match status" value="1"/>
</dbReference>
<name>A0A183IWM5_9BILA</name>
<evidence type="ECO:0000313" key="3">
    <source>
        <dbReference type="WBParaSite" id="SBAD_0000832101-mRNA-1"/>
    </source>
</evidence>
<organism evidence="3">
    <name type="scientific">Soboliphyme baturini</name>
    <dbReference type="NCBI Taxonomy" id="241478"/>
    <lineage>
        <taxon>Eukaryota</taxon>
        <taxon>Metazoa</taxon>
        <taxon>Ecdysozoa</taxon>
        <taxon>Nematoda</taxon>
        <taxon>Enoplea</taxon>
        <taxon>Dorylaimia</taxon>
        <taxon>Dioctophymatida</taxon>
        <taxon>Dioctophymatoidea</taxon>
        <taxon>Soboliphymatidae</taxon>
        <taxon>Soboliphyme</taxon>
    </lineage>
</organism>
<reference evidence="1 2" key="2">
    <citation type="submission" date="2018-11" db="EMBL/GenBank/DDBJ databases">
        <authorList>
            <consortium name="Pathogen Informatics"/>
        </authorList>
    </citation>
    <scope>NUCLEOTIDE SEQUENCE [LARGE SCALE GENOMIC DNA]</scope>
</reference>
<dbReference type="PANTHER" id="PTHR21725:SF1">
    <property type="entry name" value="E3 UBIQUITIN-PROTEIN LIGASE UBR4"/>
    <property type="match status" value="1"/>
</dbReference>
<dbReference type="OrthoDB" id="30336at2759"/>
<dbReference type="InterPro" id="IPR045189">
    <property type="entry name" value="UBR4-like"/>
</dbReference>
<dbReference type="AlphaFoldDB" id="A0A183IWM5"/>
<reference evidence="3" key="1">
    <citation type="submission" date="2016-06" db="UniProtKB">
        <authorList>
            <consortium name="WormBaseParasite"/>
        </authorList>
    </citation>
    <scope>IDENTIFICATION</scope>
</reference>
<dbReference type="EMBL" id="UZAM01011171">
    <property type="protein sequence ID" value="VDP15073.1"/>
    <property type="molecule type" value="Genomic_DNA"/>
</dbReference>
<evidence type="ECO:0000313" key="1">
    <source>
        <dbReference type="EMBL" id="VDP15073.1"/>
    </source>
</evidence>
<protein>
    <submittedName>
        <fullName evidence="3">E3 ubiquitin-protein ligase listerin</fullName>
    </submittedName>
</protein>
<accession>A0A183IWM5</accession>
<dbReference type="Proteomes" id="UP000270296">
    <property type="component" value="Unassembled WGS sequence"/>
</dbReference>